<dbReference type="AlphaFoldDB" id="A0A1G5F3J5"/>
<organism evidence="2 3">
    <name type="scientific">Desulfoluna spongiiphila</name>
    <dbReference type="NCBI Taxonomy" id="419481"/>
    <lineage>
        <taxon>Bacteria</taxon>
        <taxon>Pseudomonadati</taxon>
        <taxon>Thermodesulfobacteriota</taxon>
        <taxon>Desulfobacteria</taxon>
        <taxon>Desulfobacterales</taxon>
        <taxon>Desulfolunaceae</taxon>
        <taxon>Desulfoluna</taxon>
    </lineage>
</organism>
<accession>A0A1G5F3J5</accession>
<dbReference type="Proteomes" id="UP000198870">
    <property type="component" value="Unassembled WGS sequence"/>
</dbReference>
<dbReference type="InterPro" id="IPR023631">
    <property type="entry name" value="Amidase_dom"/>
</dbReference>
<dbReference type="STRING" id="419481.SAMN05216233_107114"/>
<evidence type="ECO:0000259" key="1">
    <source>
        <dbReference type="Pfam" id="PF01425"/>
    </source>
</evidence>
<dbReference type="PANTHER" id="PTHR46310">
    <property type="entry name" value="AMIDASE 1"/>
    <property type="match status" value="1"/>
</dbReference>
<keyword evidence="3" id="KW-1185">Reference proteome</keyword>
<gene>
    <name evidence="2" type="ORF">SAMN05216233_107114</name>
</gene>
<dbReference type="SUPFAM" id="SSF75304">
    <property type="entry name" value="Amidase signature (AS) enzymes"/>
    <property type="match status" value="1"/>
</dbReference>
<evidence type="ECO:0000313" key="2">
    <source>
        <dbReference type="EMBL" id="SCY33792.1"/>
    </source>
</evidence>
<reference evidence="2 3" key="1">
    <citation type="submission" date="2016-10" db="EMBL/GenBank/DDBJ databases">
        <authorList>
            <person name="de Groot N.N."/>
        </authorList>
    </citation>
    <scope>NUCLEOTIDE SEQUENCE [LARGE SCALE GENOMIC DNA]</scope>
    <source>
        <strain evidence="2 3">AA1</strain>
    </source>
</reference>
<dbReference type="InterPro" id="IPR036928">
    <property type="entry name" value="AS_sf"/>
</dbReference>
<dbReference type="RefSeq" id="WP_092210760.1">
    <property type="nucleotide sequence ID" value="NZ_FMUX01000007.1"/>
</dbReference>
<dbReference type="OrthoDB" id="9811471at2"/>
<dbReference type="PANTHER" id="PTHR46310:SF7">
    <property type="entry name" value="AMIDASE 1"/>
    <property type="match status" value="1"/>
</dbReference>
<dbReference type="Gene3D" id="3.90.1300.10">
    <property type="entry name" value="Amidase signature (AS) domain"/>
    <property type="match status" value="1"/>
</dbReference>
<dbReference type="Pfam" id="PF01425">
    <property type="entry name" value="Amidase"/>
    <property type="match status" value="2"/>
</dbReference>
<feature type="domain" description="Amidase" evidence="1">
    <location>
        <begin position="296"/>
        <end position="392"/>
    </location>
</feature>
<evidence type="ECO:0000313" key="3">
    <source>
        <dbReference type="Proteomes" id="UP000198870"/>
    </source>
</evidence>
<protein>
    <submittedName>
        <fullName evidence="2">Amidase</fullName>
    </submittedName>
</protein>
<feature type="domain" description="Amidase" evidence="1">
    <location>
        <begin position="21"/>
        <end position="203"/>
    </location>
</feature>
<sequence length="406" mass="42970">MNSCETTPLSDPFVSQKTHAPYAPGALDGLTFALKDNIDVAREVTGYGSPGWKDAHAAEPVAHAICMEQLLGAGATFKGKTISDELAYSLLGVNAFYGTPANPKAPDRIPGGSSSGSASAVAGKQVDFALGTDTGGSVRVPAANCGIWGYRPSHGAISVSGVLPLAPSYDTVGIMARTGEVLEKVMGVLLAEEGQGPTAPPTVCFVDDVFQLAGGQMAEALAPFQRKIAEMCRTQTATLSEITASHVNWRWLFENLGYLLSIEIWNSFGAWVTHDKPRLSPGAAAGLHGYAEASDRKDIQCRLTFRKTFQRQLNDFLSGGNILCFPTTVDPAPRLDEITPAFYEGDYVPRSMGVNAISSLSRAPQITMPVADIQGVPVGLSFMAGYGQDTTLMGICNLLYSRCGGH</sequence>
<dbReference type="InterPro" id="IPR020556">
    <property type="entry name" value="Amidase_CS"/>
</dbReference>
<dbReference type="EMBL" id="FMUX01000007">
    <property type="protein sequence ID" value="SCY33792.1"/>
    <property type="molecule type" value="Genomic_DNA"/>
</dbReference>
<proteinExistence type="predicted"/>
<name>A0A1G5F3J5_9BACT</name>
<dbReference type="PROSITE" id="PS00571">
    <property type="entry name" value="AMIDASES"/>
    <property type="match status" value="1"/>
</dbReference>